<dbReference type="PANTHER" id="PTHR47737">
    <property type="entry name" value="GLYCINE BETAINE/PROLINE BETAINE TRANSPORT SYSTEM PERMEASE PROTEIN PROW"/>
    <property type="match status" value="1"/>
</dbReference>
<name>A0A1H8UN68_9GAMM</name>
<dbReference type="OrthoDB" id="9787902at2"/>
<dbReference type="GO" id="GO:0043190">
    <property type="term" value="C:ATP-binding cassette (ABC) transporter complex"/>
    <property type="evidence" value="ECO:0007669"/>
    <property type="project" value="InterPro"/>
</dbReference>
<dbReference type="STRING" id="406100.SAMN04488052_107103"/>
<dbReference type="RefSeq" id="WP_091645152.1">
    <property type="nucleotide sequence ID" value="NZ_FOEG01000007.1"/>
</dbReference>
<evidence type="ECO:0000259" key="5">
    <source>
        <dbReference type="Pfam" id="PF04069"/>
    </source>
</evidence>
<sequence length="294" mass="32410">MTSRHRIPVRHGIVLALVLSLGLLSSAANSDLGRPDVRIGWTAWSDAEAVSKLTALTLSSVGMDVELTLANIQAQYRGLAEQNLDLMLMSWQPHTHAAYLDHYGDRLEDLGVLYDGTTMGLAVPDYVDSSIQTIADLADHPELFDGVITGIDPEAGVMADAREAMRHYGLDGFELSESTGPAMVLALERAFDAEQPVVVTAWRPHSKWAAYDLRYLDDPDGVFADSEAVHAMARAGLREEQPRVAAFIEQMAFELDELEALMADAEEQGHRNAIRDWLNANQERVHGWFEEAGQ</sequence>
<protein>
    <submittedName>
        <fullName evidence="6">Glycine betaine/proline transport system substrate-binding protein</fullName>
    </submittedName>
</protein>
<dbReference type="InterPro" id="IPR007210">
    <property type="entry name" value="ABC_Gly_betaine_transp_sub-bd"/>
</dbReference>
<keyword evidence="4" id="KW-0472">Membrane</keyword>
<evidence type="ECO:0000313" key="7">
    <source>
        <dbReference type="Proteomes" id="UP000199657"/>
    </source>
</evidence>
<proteinExistence type="predicted"/>
<dbReference type="Proteomes" id="UP000199657">
    <property type="component" value="Unassembled WGS sequence"/>
</dbReference>
<dbReference type="SUPFAM" id="SSF53850">
    <property type="entry name" value="Periplasmic binding protein-like II"/>
    <property type="match status" value="1"/>
</dbReference>
<dbReference type="AlphaFoldDB" id="A0A1H8UN68"/>
<dbReference type="Gene3D" id="3.40.190.10">
    <property type="entry name" value="Periplasmic binding protein-like II"/>
    <property type="match status" value="1"/>
</dbReference>
<organism evidence="6 7">
    <name type="scientific">Aquisalimonas asiatica</name>
    <dbReference type="NCBI Taxonomy" id="406100"/>
    <lineage>
        <taxon>Bacteria</taxon>
        <taxon>Pseudomonadati</taxon>
        <taxon>Pseudomonadota</taxon>
        <taxon>Gammaproteobacteria</taxon>
        <taxon>Chromatiales</taxon>
        <taxon>Ectothiorhodospiraceae</taxon>
        <taxon>Aquisalimonas</taxon>
    </lineage>
</organism>
<evidence type="ECO:0000256" key="2">
    <source>
        <dbReference type="ARBA" id="ARBA00022448"/>
    </source>
</evidence>
<dbReference type="Gene3D" id="3.40.190.100">
    <property type="entry name" value="Glycine betaine-binding periplasmic protein, domain 2"/>
    <property type="match status" value="1"/>
</dbReference>
<evidence type="ECO:0000313" key="6">
    <source>
        <dbReference type="EMBL" id="SEP04457.1"/>
    </source>
</evidence>
<dbReference type="CDD" id="cd13639">
    <property type="entry name" value="PBP2_OpuAC_like"/>
    <property type="match status" value="1"/>
</dbReference>
<comment type="subcellular location">
    <subcellularLocation>
        <location evidence="1">Cell membrane</location>
    </subcellularLocation>
</comment>
<evidence type="ECO:0000256" key="4">
    <source>
        <dbReference type="ARBA" id="ARBA00023136"/>
    </source>
</evidence>
<keyword evidence="2" id="KW-0813">Transport</keyword>
<evidence type="ECO:0000256" key="3">
    <source>
        <dbReference type="ARBA" id="ARBA00022475"/>
    </source>
</evidence>
<dbReference type="GO" id="GO:0015871">
    <property type="term" value="P:choline transport"/>
    <property type="evidence" value="ECO:0007669"/>
    <property type="project" value="TreeGrafter"/>
</dbReference>
<reference evidence="6 7" key="1">
    <citation type="submission" date="2016-10" db="EMBL/GenBank/DDBJ databases">
        <authorList>
            <person name="de Groot N.N."/>
        </authorList>
    </citation>
    <scope>NUCLEOTIDE SEQUENCE [LARGE SCALE GENOMIC DNA]</scope>
    <source>
        <strain evidence="6 7">CGMCC 1.6291</strain>
    </source>
</reference>
<gene>
    <name evidence="6" type="ORF">SAMN04488052_107103</name>
</gene>
<dbReference type="GO" id="GO:0005275">
    <property type="term" value="F:amine transmembrane transporter activity"/>
    <property type="evidence" value="ECO:0007669"/>
    <property type="project" value="TreeGrafter"/>
</dbReference>
<dbReference type="PANTHER" id="PTHR47737:SF1">
    <property type="entry name" value="GLYCINE BETAINE_PROLINE BETAINE TRANSPORT SYSTEM PERMEASE PROTEIN PROW"/>
    <property type="match status" value="1"/>
</dbReference>
<dbReference type="GO" id="GO:0015226">
    <property type="term" value="F:carnitine transmembrane transporter activity"/>
    <property type="evidence" value="ECO:0007669"/>
    <property type="project" value="TreeGrafter"/>
</dbReference>
<keyword evidence="3" id="KW-1003">Cell membrane</keyword>
<dbReference type="Pfam" id="PF04069">
    <property type="entry name" value="OpuAC"/>
    <property type="match status" value="1"/>
</dbReference>
<accession>A0A1H8UN68</accession>
<evidence type="ECO:0000256" key="1">
    <source>
        <dbReference type="ARBA" id="ARBA00004236"/>
    </source>
</evidence>
<keyword evidence="7" id="KW-1185">Reference proteome</keyword>
<feature type="domain" description="ABC-type glycine betaine transport system substrate-binding" evidence="5">
    <location>
        <begin position="36"/>
        <end position="279"/>
    </location>
</feature>
<dbReference type="EMBL" id="FOEG01000007">
    <property type="protein sequence ID" value="SEP04457.1"/>
    <property type="molecule type" value="Genomic_DNA"/>
</dbReference>
<dbReference type="GO" id="GO:0031460">
    <property type="term" value="P:glycine betaine transport"/>
    <property type="evidence" value="ECO:0007669"/>
    <property type="project" value="TreeGrafter"/>
</dbReference>